<evidence type="ECO:0000313" key="3">
    <source>
        <dbReference type="Proteomes" id="UP000708208"/>
    </source>
</evidence>
<sequence length="83" mass="9208">MDSEHRGFAECDPPSKPKRFSISKSTNLSQRKIETFLIPRSQGEKADVPSDQEAIRETEKDNFGPTEQGSVCSIITTNVSQHG</sequence>
<evidence type="ECO:0000256" key="1">
    <source>
        <dbReference type="SAM" id="MobiDB-lite"/>
    </source>
</evidence>
<organism evidence="2 3">
    <name type="scientific">Allacma fusca</name>
    <dbReference type="NCBI Taxonomy" id="39272"/>
    <lineage>
        <taxon>Eukaryota</taxon>
        <taxon>Metazoa</taxon>
        <taxon>Ecdysozoa</taxon>
        <taxon>Arthropoda</taxon>
        <taxon>Hexapoda</taxon>
        <taxon>Collembola</taxon>
        <taxon>Symphypleona</taxon>
        <taxon>Sminthuridae</taxon>
        <taxon>Allacma</taxon>
    </lineage>
</organism>
<dbReference type="AlphaFoldDB" id="A0A8J2PIM7"/>
<accession>A0A8J2PIM7</accession>
<feature type="compositionally biased region" description="Basic and acidic residues" evidence="1">
    <location>
        <begin position="42"/>
        <end position="62"/>
    </location>
</feature>
<protein>
    <submittedName>
        <fullName evidence="2">Uncharacterized protein</fullName>
    </submittedName>
</protein>
<feature type="compositionally biased region" description="Polar residues" evidence="1">
    <location>
        <begin position="65"/>
        <end position="83"/>
    </location>
</feature>
<feature type="compositionally biased region" description="Basic and acidic residues" evidence="1">
    <location>
        <begin position="1"/>
        <end position="15"/>
    </location>
</feature>
<reference evidence="2" key="1">
    <citation type="submission" date="2021-06" db="EMBL/GenBank/DDBJ databases">
        <authorList>
            <person name="Hodson N. C."/>
            <person name="Mongue J. A."/>
            <person name="Jaron S. K."/>
        </authorList>
    </citation>
    <scope>NUCLEOTIDE SEQUENCE</scope>
</reference>
<evidence type="ECO:0000313" key="2">
    <source>
        <dbReference type="EMBL" id="CAG7815309.1"/>
    </source>
</evidence>
<proteinExistence type="predicted"/>
<comment type="caution">
    <text evidence="2">The sequence shown here is derived from an EMBL/GenBank/DDBJ whole genome shotgun (WGS) entry which is preliminary data.</text>
</comment>
<feature type="region of interest" description="Disordered" evidence="1">
    <location>
        <begin position="1"/>
        <end position="83"/>
    </location>
</feature>
<dbReference type="EMBL" id="CAJVCH010341330">
    <property type="protein sequence ID" value="CAG7815309.1"/>
    <property type="molecule type" value="Genomic_DNA"/>
</dbReference>
<dbReference type="Proteomes" id="UP000708208">
    <property type="component" value="Unassembled WGS sequence"/>
</dbReference>
<keyword evidence="3" id="KW-1185">Reference proteome</keyword>
<gene>
    <name evidence="2" type="ORF">AFUS01_LOCUS25997</name>
</gene>
<name>A0A8J2PIM7_9HEXA</name>